<name>A0A7V3RFI0_9BACT</name>
<gene>
    <name evidence="1" type="ORF">ENX73_06300</name>
</gene>
<proteinExistence type="predicted"/>
<reference evidence="1" key="1">
    <citation type="journal article" date="2020" name="mSystems">
        <title>Genome- and Community-Level Interaction Insights into Carbon Utilization and Element Cycling Functions of Hydrothermarchaeota in Hydrothermal Sediment.</title>
        <authorList>
            <person name="Zhou Z."/>
            <person name="Liu Y."/>
            <person name="Xu W."/>
            <person name="Pan J."/>
            <person name="Luo Z.H."/>
            <person name="Li M."/>
        </authorList>
    </citation>
    <scope>NUCLEOTIDE SEQUENCE [LARGE SCALE GENOMIC DNA]</scope>
    <source>
        <strain evidence="1">SpSt-966</strain>
    </source>
</reference>
<dbReference type="EMBL" id="DTPE01000246">
    <property type="protein sequence ID" value="HGE75718.1"/>
    <property type="molecule type" value="Genomic_DNA"/>
</dbReference>
<evidence type="ECO:0000313" key="1">
    <source>
        <dbReference type="EMBL" id="HGE75718.1"/>
    </source>
</evidence>
<protein>
    <submittedName>
        <fullName evidence="1">Uncharacterized protein</fullName>
    </submittedName>
</protein>
<accession>A0A7V3RFI0</accession>
<organism evidence="1">
    <name type="scientific">Mesoaciditoga lauensis</name>
    <dbReference type="NCBI Taxonomy" id="1495039"/>
    <lineage>
        <taxon>Bacteria</taxon>
        <taxon>Thermotogati</taxon>
        <taxon>Thermotogota</taxon>
        <taxon>Thermotogae</taxon>
        <taxon>Mesoaciditogales</taxon>
        <taxon>Mesoaciditogaceae</taxon>
        <taxon>Mesoaciditoga</taxon>
    </lineage>
</organism>
<comment type="caution">
    <text evidence="1">The sequence shown here is derived from an EMBL/GenBank/DDBJ whole genome shotgun (WGS) entry which is preliminary data.</text>
</comment>
<sequence>MSGNGQFAATFYLNQDLSKYVPTLSKDASATFVWQGHTVLRNDTVEGTKTVSMYTIFYPDKVVFSNMAPDQTQQYINSGVQAKNTGNYSTFAPQLWNDSFMTGYANIGAFIENALQYSVNSGIVVQMKFDNNANAQFQILVK</sequence>
<dbReference type="AlphaFoldDB" id="A0A7V3RFI0"/>